<dbReference type="SMART" id="SM01134">
    <property type="entry name" value="DeoRC"/>
    <property type="match status" value="1"/>
</dbReference>
<comment type="caution">
    <text evidence="8">The sequence shown here is derived from an EMBL/GenBank/DDBJ whole genome shotgun (WGS) entry which is preliminary data.</text>
</comment>
<proteinExistence type="predicted"/>
<dbReference type="PRINTS" id="PR00037">
    <property type="entry name" value="HTHLACR"/>
</dbReference>
<dbReference type="InterPro" id="IPR036390">
    <property type="entry name" value="WH_DNA-bd_sf"/>
</dbReference>
<keyword evidence="3" id="KW-0805">Transcription regulation</keyword>
<evidence type="ECO:0000256" key="3">
    <source>
        <dbReference type="ARBA" id="ARBA00023015"/>
    </source>
</evidence>
<evidence type="ECO:0000256" key="5">
    <source>
        <dbReference type="ARBA" id="ARBA00023163"/>
    </source>
</evidence>
<evidence type="ECO:0000259" key="7">
    <source>
        <dbReference type="PROSITE" id="PS51000"/>
    </source>
</evidence>
<keyword evidence="4 8" id="KW-0238">DNA-binding</keyword>
<evidence type="ECO:0000256" key="2">
    <source>
        <dbReference type="ARBA" id="ARBA00022491"/>
    </source>
</evidence>
<dbReference type="InterPro" id="IPR001034">
    <property type="entry name" value="DeoR_HTH"/>
</dbReference>
<evidence type="ECO:0000256" key="6">
    <source>
        <dbReference type="ARBA" id="ARBA00024937"/>
    </source>
</evidence>
<keyword evidence="5" id="KW-0804">Transcription</keyword>
<dbReference type="Pfam" id="PF08220">
    <property type="entry name" value="HTH_DeoR"/>
    <property type="match status" value="1"/>
</dbReference>
<dbReference type="SUPFAM" id="SSF100950">
    <property type="entry name" value="NagB/RpiA/CoA transferase-like"/>
    <property type="match status" value="1"/>
</dbReference>
<dbReference type="SUPFAM" id="SSF46785">
    <property type="entry name" value="Winged helix' DNA-binding domain"/>
    <property type="match status" value="1"/>
</dbReference>
<keyword evidence="9" id="KW-1185">Reference proteome</keyword>
<accession>A0ABN3DBT5</accession>
<dbReference type="SMART" id="SM00420">
    <property type="entry name" value="HTH_DEOR"/>
    <property type="match status" value="1"/>
</dbReference>
<reference evidence="8 9" key="1">
    <citation type="journal article" date="2019" name="Int. J. Syst. Evol. Microbiol.">
        <title>The Global Catalogue of Microorganisms (GCM) 10K type strain sequencing project: providing services to taxonomists for standard genome sequencing and annotation.</title>
        <authorList>
            <consortium name="The Broad Institute Genomics Platform"/>
            <consortium name="The Broad Institute Genome Sequencing Center for Infectious Disease"/>
            <person name="Wu L."/>
            <person name="Ma J."/>
        </authorList>
    </citation>
    <scope>NUCLEOTIDE SEQUENCE [LARGE SCALE GENOMIC DNA]</scope>
    <source>
        <strain evidence="8 9">JCM 16117</strain>
    </source>
</reference>
<dbReference type="PROSITE" id="PS00894">
    <property type="entry name" value="HTH_DEOR_1"/>
    <property type="match status" value="1"/>
</dbReference>
<evidence type="ECO:0000313" key="9">
    <source>
        <dbReference type="Proteomes" id="UP001500929"/>
    </source>
</evidence>
<evidence type="ECO:0000313" key="8">
    <source>
        <dbReference type="EMBL" id="GAA2226831.1"/>
    </source>
</evidence>
<dbReference type="InterPro" id="IPR037171">
    <property type="entry name" value="NagB/RpiA_transferase-like"/>
</dbReference>
<dbReference type="RefSeq" id="WP_259478204.1">
    <property type="nucleotide sequence ID" value="NZ_BAAAQY010000002.1"/>
</dbReference>
<dbReference type="InterPro" id="IPR014036">
    <property type="entry name" value="DeoR-like_C"/>
</dbReference>
<comment type="function">
    <text evidence="6">Repressor of the lactose catabolism operon. Galactose-6-phosphate is the inducer.</text>
</comment>
<evidence type="ECO:0000256" key="1">
    <source>
        <dbReference type="ARBA" id="ARBA00021390"/>
    </source>
</evidence>
<evidence type="ECO:0000256" key="4">
    <source>
        <dbReference type="ARBA" id="ARBA00023125"/>
    </source>
</evidence>
<dbReference type="PANTHER" id="PTHR30363:SF4">
    <property type="entry name" value="GLYCEROL-3-PHOSPHATE REGULON REPRESSOR"/>
    <property type="match status" value="1"/>
</dbReference>
<dbReference type="PROSITE" id="PS51000">
    <property type="entry name" value="HTH_DEOR_2"/>
    <property type="match status" value="1"/>
</dbReference>
<dbReference type="GO" id="GO:0003677">
    <property type="term" value="F:DNA binding"/>
    <property type="evidence" value="ECO:0007669"/>
    <property type="project" value="UniProtKB-KW"/>
</dbReference>
<dbReference type="PANTHER" id="PTHR30363">
    <property type="entry name" value="HTH-TYPE TRANSCRIPTIONAL REGULATOR SRLR-RELATED"/>
    <property type="match status" value="1"/>
</dbReference>
<keyword evidence="2" id="KW-0678">Repressor</keyword>
<dbReference type="InterPro" id="IPR036388">
    <property type="entry name" value="WH-like_DNA-bd_sf"/>
</dbReference>
<feature type="domain" description="HTH deoR-type" evidence="7">
    <location>
        <begin position="9"/>
        <end position="64"/>
    </location>
</feature>
<dbReference type="Pfam" id="PF00455">
    <property type="entry name" value="DeoRC"/>
    <property type="match status" value="1"/>
</dbReference>
<dbReference type="InterPro" id="IPR018356">
    <property type="entry name" value="Tscrpt_reg_HTH_DeoR_CS"/>
</dbReference>
<organism evidence="8 9">
    <name type="scientific">Herbiconiux moechotypicola</name>
    <dbReference type="NCBI Taxonomy" id="637393"/>
    <lineage>
        <taxon>Bacteria</taxon>
        <taxon>Bacillati</taxon>
        <taxon>Actinomycetota</taxon>
        <taxon>Actinomycetes</taxon>
        <taxon>Micrococcales</taxon>
        <taxon>Microbacteriaceae</taxon>
        <taxon>Herbiconiux</taxon>
    </lineage>
</organism>
<sequence length="253" mass="27059">MATTSSTESEERRAQLLTILERDNVIRLAEAAESLGVSAMTIRRDLADLEADGMLRRVRGGAISVIGPRPYSDRQSVHSRAKDIIAEKALAFVPRFGSVAFDASTTVGTLAARVGPRSGLVASTNCYPTYATLKGTHGVTPILIGGETEESTDTFVGPLAVQAAESLRYLRFFSSASAVDSSFGTTEVSLAEAQMKRAFARVSKEVVLCVDSSKLQQEATAASLELGRVSVLITELAPGDSRLDEFRDVVEVR</sequence>
<name>A0ABN3DBT5_9MICO</name>
<dbReference type="InterPro" id="IPR050313">
    <property type="entry name" value="Carb_Metab_HTH_regulators"/>
</dbReference>
<dbReference type="Proteomes" id="UP001500929">
    <property type="component" value="Unassembled WGS sequence"/>
</dbReference>
<protein>
    <recommendedName>
        <fullName evidence="1">Lactose phosphotransferase system repressor</fullName>
    </recommendedName>
</protein>
<dbReference type="EMBL" id="BAAAQY010000002">
    <property type="protein sequence ID" value="GAA2226831.1"/>
    <property type="molecule type" value="Genomic_DNA"/>
</dbReference>
<gene>
    <name evidence="8" type="ORF">GCM10009851_08620</name>
</gene>
<dbReference type="Gene3D" id="1.10.10.10">
    <property type="entry name" value="Winged helix-like DNA-binding domain superfamily/Winged helix DNA-binding domain"/>
    <property type="match status" value="1"/>
</dbReference>